<protein>
    <submittedName>
        <fullName evidence="2">Uncharacterized protein</fullName>
    </submittedName>
</protein>
<reference evidence="2" key="1">
    <citation type="submission" date="2023-06" db="EMBL/GenBank/DDBJ databases">
        <title>Uncultivated large filamentous bacteria from sulfidic sediments reveal new species and different genomic features in energy metabolism and defense.</title>
        <authorList>
            <person name="Fonseca A."/>
        </authorList>
    </citation>
    <scope>NUCLEOTIDE SEQUENCE</scope>
    <source>
        <strain evidence="2">HSG4</strain>
    </source>
</reference>
<organism evidence="2 3">
    <name type="scientific">Candidatus Marithioploca araucensis</name>
    <dbReference type="NCBI Taxonomy" id="70273"/>
    <lineage>
        <taxon>Bacteria</taxon>
        <taxon>Pseudomonadati</taxon>
        <taxon>Pseudomonadota</taxon>
        <taxon>Gammaproteobacteria</taxon>
        <taxon>Thiotrichales</taxon>
        <taxon>Thiotrichaceae</taxon>
        <taxon>Candidatus Marithioploca</taxon>
    </lineage>
</organism>
<evidence type="ECO:0000313" key="2">
    <source>
        <dbReference type="EMBL" id="MDM8563340.1"/>
    </source>
</evidence>
<keyword evidence="3" id="KW-1185">Reference proteome</keyword>
<evidence type="ECO:0000256" key="1">
    <source>
        <dbReference type="SAM" id="MobiDB-lite"/>
    </source>
</evidence>
<accession>A0ABT7VUT5</accession>
<proteinExistence type="predicted"/>
<dbReference type="Proteomes" id="UP001171945">
    <property type="component" value="Unassembled WGS sequence"/>
</dbReference>
<gene>
    <name evidence="2" type="ORF">QUF54_08300</name>
</gene>
<feature type="region of interest" description="Disordered" evidence="1">
    <location>
        <begin position="28"/>
        <end position="49"/>
    </location>
</feature>
<evidence type="ECO:0000313" key="3">
    <source>
        <dbReference type="Proteomes" id="UP001171945"/>
    </source>
</evidence>
<comment type="caution">
    <text evidence="2">The sequence shown here is derived from an EMBL/GenBank/DDBJ whole genome shotgun (WGS) entry which is preliminary data.</text>
</comment>
<sequence>MVGKKKTLPTLQKKHDIKLRSHPIKDIGLLDMKPNNPSHQSVYSPDPLY</sequence>
<dbReference type="EMBL" id="JAUCGM010000585">
    <property type="protein sequence ID" value="MDM8563340.1"/>
    <property type="molecule type" value="Genomic_DNA"/>
</dbReference>
<name>A0ABT7VUT5_9GAMM</name>